<dbReference type="InterPro" id="IPR050824">
    <property type="entry name" value="Thiol_disulfide_DsbA"/>
</dbReference>
<evidence type="ECO:0000313" key="12">
    <source>
        <dbReference type="Proteomes" id="UP000276260"/>
    </source>
</evidence>
<reference evidence="11 12" key="1">
    <citation type="submission" date="2018-11" db="EMBL/GenBank/DDBJ databases">
        <title>Draft genome analysis of Rheinheimera mesophila isolated from an industrial waste site.</title>
        <authorList>
            <person name="Yu Q."/>
            <person name="Qi Y."/>
            <person name="Zhang H."/>
            <person name="Lu Y."/>
            <person name="Pu J."/>
        </authorList>
    </citation>
    <scope>NUCLEOTIDE SEQUENCE [LARGE SCALE GENOMIC DNA]</scope>
    <source>
        <strain evidence="11 12">IITR13</strain>
    </source>
</reference>
<keyword evidence="5 7" id="KW-1015">Disulfide bond</keyword>
<keyword evidence="4 7" id="KW-0574">Periplasm</keyword>
<dbReference type="InterPro" id="IPR023205">
    <property type="entry name" value="DsbA/DsbL"/>
</dbReference>
<evidence type="ECO:0000259" key="10">
    <source>
        <dbReference type="PROSITE" id="PS51352"/>
    </source>
</evidence>
<evidence type="ECO:0000256" key="7">
    <source>
        <dbReference type="PIRNR" id="PIRNR001488"/>
    </source>
</evidence>
<evidence type="ECO:0000256" key="2">
    <source>
        <dbReference type="ARBA" id="ARBA00005791"/>
    </source>
</evidence>
<comment type="subcellular location">
    <subcellularLocation>
        <location evidence="1 7">Periplasm</location>
    </subcellularLocation>
</comment>
<dbReference type="AlphaFoldDB" id="A0A3P3QGS1"/>
<evidence type="ECO:0000256" key="9">
    <source>
        <dbReference type="SAM" id="SignalP"/>
    </source>
</evidence>
<dbReference type="InterPro" id="IPR036249">
    <property type="entry name" value="Thioredoxin-like_sf"/>
</dbReference>
<gene>
    <name evidence="11" type="ORF">EIK76_12395</name>
</gene>
<dbReference type="CDD" id="cd03019">
    <property type="entry name" value="DsbA_DsbA"/>
    <property type="match status" value="1"/>
</dbReference>
<dbReference type="PANTHER" id="PTHR35891:SF2">
    <property type="entry name" value="THIOL:DISULFIDE INTERCHANGE PROTEIN DSBA"/>
    <property type="match status" value="1"/>
</dbReference>
<proteinExistence type="inferred from homology"/>
<dbReference type="SUPFAM" id="SSF52833">
    <property type="entry name" value="Thioredoxin-like"/>
    <property type="match status" value="1"/>
</dbReference>
<dbReference type="GO" id="GO:0042597">
    <property type="term" value="C:periplasmic space"/>
    <property type="evidence" value="ECO:0007669"/>
    <property type="project" value="UniProtKB-SubCell"/>
</dbReference>
<evidence type="ECO:0000256" key="1">
    <source>
        <dbReference type="ARBA" id="ARBA00004418"/>
    </source>
</evidence>
<dbReference type="PANTHER" id="PTHR35891">
    <property type="entry name" value="THIOL:DISULFIDE INTERCHANGE PROTEIN DSBA"/>
    <property type="match status" value="1"/>
</dbReference>
<feature type="disulfide bond" description="Redox-active" evidence="8">
    <location>
        <begin position="50"/>
        <end position="53"/>
    </location>
</feature>
<dbReference type="Gene3D" id="3.40.30.10">
    <property type="entry name" value="Glutaredoxin"/>
    <property type="match status" value="1"/>
</dbReference>
<keyword evidence="12" id="KW-1185">Reference proteome</keyword>
<feature type="domain" description="Thioredoxin" evidence="10">
    <location>
        <begin position="10"/>
        <end position="168"/>
    </location>
</feature>
<evidence type="ECO:0000313" key="11">
    <source>
        <dbReference type="EMBL" id="RRJ20318.1"/>
    </source>
</evidence>
<accession>A0A3P3QGS1</accession>
<comment type="similarity">
    <text evidence="2">Belongs to the thioredoxin family. DsbA subfamily.</text>
</comment>
<keyword evidence="6" id="KW-0676">Redox-active center</keyword>
<feature type="signal peptide" evidence="9">
    <location>
        <begin position="1"/>
        <end position="20"/>
    </location>
</feature>
<keyword evidence="3 9" id="KW-0732">Signal</keyword>
<dbReference type="InterPro" id="IPR001853">
    <property type="entry name" value="DSBA-like_thioredoxin_dom"/>
</dbReference>
<dbReference type="PIRSF" id="PIRSF001488">
    <property type="entry name" value="Tdi_protein"/>
    <property type="match status" value="1"/>
</dbReference>
<evidence type="ECO:0000256" key="6">
    <source>
        <dbReference type="ARBA" id="ARBA00023284"/>
    </source>
</evidence>
<dbReference type="GO" id="GO:0016491">
    <property type="term" value="F:oxidoreductase activity"/>
    <property type="evidence" value="ECO:0007669"/>
    <property type="project" value="InterPro"/>
</dbReference>
<dbReference type="PROSITE" id="PS51352">
    <property type="entry name" value="THIOREDOXIN_2"/>
    <property type="match status" value="1"/>
</dbReference>
<comment type="caution">
    <text evidence="11">The sequence shown here is derived from an EMBL/GenBank/DDBJ whole genome shotgun (WGS) entry which is preliminary data.</text>
</comment>
<evidence type="ECO:0000256" key="8">
    <source>
        <dbReference type="PIRSR" id="PIRSR001488-1"/>
    </source>
</evidence>
<evidence type="ECO:0000256" key="3">
    <source>
        <dbReference type="ARBA" id="ARBA00022729"/>
    </source>
</evidence>
<dbReference type="InterPro" id="IPR013766">
    <property type="entry name" value="Thioredoxin_domain"/>
</dbReference>
<feature type="chain" id="PRO_5018776339" description="Thiol:disulfide interchange protein" evidence="9">
    <location>
        <begin position="21"/>
        <end position="211"/>
    </location>
</feature>
<name>A0A3P3QGS1_9GAMM</name>
<protein>
    <recommendedName>
        <fullName evidence="7">Thiol:disulfide interchange protein</fullName>
    </recommendedName>
</protein>
<organism evidence="11 12">
    <name type="scientific">Rheinheimera mesophila</name>
    <dbReference type="NCBI Taxonomy" id="1547515"/>
    <lineage>
        <taxon>Bacteria</taxon>
        <taxon>Pseudomonadati</taxon>
        <taxon>Pseudomonadota</taxon>
        <taxon>Gammaproteobacteria</taxon>
        <taxon>Chromatiales</taxon>
        <taxon>Chromatiaceae</taxon>
        <taxon>Rheinheimera</taxon>
    </lineage>
</organism>
<dbReference type="EMBL" id="RRCF01000003">
    <property type="protein sequence ID" value="RRJ20318.1"/>
    <property type="molecule type" value="Genomic_DNA"/>
</dbReference>
<dbReference type="Proteomes" id="UP000276260">
    <property type="component" value="Unassembled WGS sequence"/>
</dbReference>
<evidence type="ECO:0000256" key="4">
    <source>
        <dbReference type="ARBA" id="ARBA00022764"/>
    </source>
</evidence>
<dbReference type="Pfam" id="PF01323">
    <property type="entry name" value="DSBA"/>
    <property type="match status" value="1"/>
</dbReference>
<dbReference type="OrthoDB" id="9784896at2"/>
<sequence>MKKLTALLVGALLLPVAVFAAQFEEGKHYEVISEQATTKPEVKEFFSFYCPACFGYEPKVQALAKQLPAGIELKKVHVDFLQHASPEIQATLAKAYLVAKNLGKGDQVASAFFNHIHVDRKTFANDDDIKAVAVAQGIDADTYDKAIKSFTVAGGAKQMKKEQDALSSRRVLTGVPTFIVNGKYKILNQGLSRENQDEEFKQLVNFLLTQS</sequence>
<dbReference type="RefSeq" id="WP_046519412.1">
    <property type="nucleotide sequence ID" value="NZ_LAVS01000011.1"/>
</dbReference>
<evidence type="ECO:0000256" key="5">
    <source>
        <dbReference type="ARBA" id="ARBA00023157"/>
    </source>
</evidence>